<reference evidence="5 6" key="1">
    <citation type="submission" date="2019-03" db="EMBL/GenBank/DDBJ databases">
        <title>Genomic Encyclopedia of Type Strains, Phase IV (KMG-IV): sequencing the most valuable type-strain genomes for metagenomic binning, comparative biology and taxonomic classification.</title>
        <authorList>
            <person name="Goeker M."/>
        </authorList>
    </citation>
    <scope>NUCLEOTIDE SEQUENCE [LARGE SCALE GENOMIC DNA]</scope>
    <source>
        <strain evidence="5 6">DSM 45934</strain>
    </source>
</reference>
<organism evidence="5 6">
    <name type="scientific">Actinocrispum wychmicini</name>
    <dbReference type="NCBI Taxonomy" id="1213861"/>
    <lineage>
        <taxon>Bacteria</taxon>
        <taxon>Bacillati</taxon>
        <taxon>Actinomycetota</taxon>
        <taxon>Actinomycetes</taxon>
        <taxon>Pseudonocardiales</taxon>
        <taxon>Pseudonocardiaceae</taxon>
        <taxon>Actinocrispum</taxon>
    </lineage>
</organism>
<dbReference type="Proteomes" id="UP000295680">
    <property type="component" value="Unassembled WGS sequence"/>
</dbReference>
<keyword evidence="6" id="KW-1185">Reference proteome</keyword>
<dbReference type="EMBL" id="SLWS01000001">
    <property type="protein sequence ID" value="TCO64778.1"/>
    <property type="molecule type" value="Genomic_DNA"/>
</dbReference>
<dbReference type="InterPro" id="IPR046532">
    <property type="entry name" value="DUF6597"/>
</dbReference>
<evidence type="ECO:0000313" key="5">
    <source>
        <dbReference type="EMBL" id="TCO64778.1"/>
    </source>
</evidence>
<protein>
    <submittedName>
        <fullName evidence="5">AraC-like DNA-binding protein</fullName>
    </submittedName>
</protein>
<dbReference type="GO" id="GO:0043565">
    <property type="term" value="F:sequence-specific DNA binding"/>
    <property type="evidence" value="ECO:0007669"/>
    <property type="project" value="InterPro"/>
</dbReference>
<evidence type="ECO:0000256" key="1">
    <source>
        <dbReference type="ARBA" id="ARBA00023015"/>
    </source>
</evidence>
<dbReference type="InterPro" id="IPR018060">
    <property type="entry name" value="HTH_AraC"/>
</dbReference>
<dbReference type="GO" id="GO:0003700">
    <property type="term" value="F:DNA-binding transcription factor activity"/>
    <property type="evidence" value="ECO:0007669"/>
    <property type="project" value="InterPro"/>
</dbReference>
<dbReference type="AlphaFoldDB" id="A0A4R2K4R5"/>
<feature type="domain" description="HTH araC/xylS-type" evidence="4">
    <location>
        <begin position="150"/>
        <end position="252"/>
    </location>
</feature>
<gene>
    <name evidence="5" type="ORF">EV192_101561</name>
</gene>
<evidence type="ECO:0000256" key="2">
    <source>
        <dbReference type="ARBA" id="ARBA00023125"/>
    </source>
</evidence>
<dbReference type="SMART" id="SM00342">
    <property type="entry name" value="HTH_ARAC"/>
    <property type="match status" value="1"/>
</dbReference>
<dbReference type="InterPro" id="IPR050204">
    <property type="entry name" value="AraC_XylS_family_regulators"/>
</dbReference>
<dbReference type="Gene3D" id="1.10.10.60">
    <property type="entry name" value="Homeodomain-like"/>
    <property type="match status" value="1"/>
</dbReference>
<sequence length="253" mass="28751">MNKRDIIEAVSRDERELDWRRHQTIEFVEPSPDLAMWVARYWHVEWRYDQPYRQLVVPYPNVHLSFHDTTAGIHGVSSGHVFKELVGAGTVLGVAFRPGCFRPFLGRPVSTITDLDIPVDDVFHGWPAKCEIPAVEDFLRANLPAADPRAELAAAIVDRIAGGPEIVRVDVLAKEYDTTVRRLQRLFAEYVGVGPKWVIRRYRLHEVTERMARGSAIDWAGLAADLGYADQAHFTRDFTAMFGESPTTYAARY</sequence>
<evidence type="ECO:0000256" key="3">
    <source>
        <dbReference type="ARBA" id="ARBA00023163"/>
    </source>
</evidence>
<evidence type="ECO:0000259" key="4">
    <source>
        <dbReference type="PROSITE" id="PS01124"/>
    </source>
</evidence>
<keyword evidence="3" id="KW-0804">Transcription</keyword>
<proteinExistence type="predicted"/>
<dbReference type="SUPFAM" id="SSF46689">
    <property type="entry name" value="Homeodomain-like"/>
    <property type="match status" value="1"/>
</dbReference>
<dbReference type="InterPro" id="IPR009057">
    <property type="entry name" value="Homeodomain-like_sf"/>
</dbReference>
<evidence type="ECO:0000313" key="6">
    <source>
        <dbReference type="Proteomes" id="UP000295680"/>
    </source>
</evidence>
<name>A0A4R2K4R5_9PSEU</name>
<dbReference type="Pfam" id="PF20240">
    <property type="entry name" value="DUF6597"/>
    <property type="match status" value="1"/>
</dbReference>
<dbReference type="Pfam" id="PF12833">
    <property type="entry name" value="HTH_18"/>
    <property type="match status" value="1"/>
</dbReference>
<dbReference type="PANTHER" id="PTHR46796:SF15">
    <property type="entry name" value="BLL1074 PROTEIN"/>
    <property type="match status" value="1"/>
</dbReference>
<comment type="caution">
    <text evidence="5">The sequence shown here is derived from an EMBL/GenBank/DDBJ whole genome shotgun (WGS) entry which is preliminary data.</text>
</comment>
<dbReference type="PANTHER" id="PTHR46796">
    <property type="entry name" value="HTH-TYPE TRANSCRIPTIONAL ACTIVATOR RHAS-RELATED"/>
    <property type="match status" value="1"/>
</dbReference>
<accession>A0A4R2K4R5</accession>
<keyword evidence="1" id="KW-0805">Transcription regulation</keyword>
<keyword evidence="2 5" id="KW-0238">DNA-binding</keyword>
<dbReference type="PROSITE" id="PS01124">
    <property type="entry name" value="HTH_ARAC_FAMILY_2"/>
    <property type="match status" value="1"/>
</dbReference>